<reference evidence="6" key="1">
    <citation type="submission" date="2019-08" db="EMBL/GenBank/DDBJ databases">
        <authorList>
            <person name="Kucharzyk K."/>
            <person name="Murdoch R.W."/>
            <person name="Higgins S."/>
            <person name="Loffler F."/>
        </authorList>
    </citation>
    <scope>NUCLEOTIDE SEQUENCE</scope>
</reference>
<evidence type="ECO:0000256" key="1">
    <source>
        <dbReference type="ARBA" id="ARBA00022475"/>
    </source>
</evidence>
<sequence>MNKKYKYIHLVWHNELKFSCRLIELINDPDNGLMPSEHLFITPHKEVFEAFNAYDNVRLVAAKGKAASTINEYAPLCDWMFIHSMCSPLEGLKIKNSYLPKIIWRTWGSDLIYLYNPHHPIKNSIKYIINLLWKKKIHSCRAIGIANTVDIININEKFGNIRTFYIPYVGKNDFINLRTIRETPINTNDNCLKIMVGHSGYSNDNHFEMINLLSKYKDEKIKVCFILSYGNNEYITNIKKYALQMLGSKALFIEKFMPFDEYATFVNQIDIALLDGKESYALGNIAMLLFFRKKVFLNEKGIIKKAFDYEKLPYKCTKEILNMNFSDFSHAEIYDENISDNIMPHSYEYDLCEWHKILDCLDKDI</sequence>
<keyword evidence="1" id="KW-1003">Cell membrane</keyword>
<accession>A0A645CA68</accession>
<comment type="caution">
    <text evidence="6">The sequence shown here is derived from an EMBL/GenBank/DDBJ whole genome shotgun (WGS) entry which is preliminary data.</text>
</comment>
<dbReference type="EMBL" id="VSSQ01025592">
    <property type="protein sequence ID" value="MPM73824.1"/>
    <property type="molecule type" value="Genomic_DNA"/>
</dbReference>
<dbReference type="GO" id="GO:0009246">
    <property type="term" value="P:enterobacterial common antigen biosynthetic process"/>
    <property type="evidence" value="ECO:0007669"/>
    <property type="project" value="InterPro"/>
</dbReference>
<evidence type="ECO:0000313" key="6">
    <source>
        <dbReference type="EMBL" id="MPM73824.1"/>
    </source>
</evidence>
<gene>
    <name evidence="6" type="primary">wecF_2</name>
    <name evidence="6" type="ORF">SDC9_120809</name>
</gene>
<protein>
    <submittedName>
        <fullName evidence="6">TDP-N-acetylfucosamine:lipid II N-acetylfucosaminyltransferase</fullName>
        <ecNumber evidence="6">2.4.1.325</ecNumber>
    </submittedName>
</protein>
<keyword evidence="4 6" id="KW-0808">Transferase</keyword>
<evidence type="ECO:0000256" key="4">
    <source>
        <dbReference type="ARBA" id="ARBA00022679"/>
    </source>
</evidence>
<proteinExistence type="predicted"/>
<dbReference type="GO" id="GO:0008417">
    <property type="term" value="F:fucosyltransferase activity"/>
    <property type="evidence" value="ECO:0007669"/>
    <property type="project" value="InterPro"/>
</dbReference>
<organism evidence="6">
    <name type="scientific">bioreactor metagenome</name>
    <dbReference type="NCBI Taxonomy" id="1076179"/>
    <lineage>
        <taxon>unclassified sequences</taxon>
        <taxon>metagenomes</taxon>
        <taxon>ecological metagenomes</taxon>
    </lineage>
</organism>
<evidence type="ECO:0000256" key="2">
    <source>
        <dbReference type="ARBA" id="ARBA00022519"/>
    </source>
</evidence>
<evidence type="ECO:0000256" key="5">
    <source>
        <dbReference type="ARBA" id="ARBA00023136"/>
    </source>
</evidence>
<name>A0A645CA68_9ZZZZ</name>
<dbReference type="InterPro" id="IPR009993">
    <property type="entry name" value="WecF"/>
</dbReference>
<dbReference type="Pfam" id="PF07429">
    <property type="entry name" value="Glyco_transf_56"/>
    <property type="match status" value="1"/>
</dbReference>
<dbReference type="EC" id="2.4.1.325" evidence="6"/>
<keyword evidence="3 6" id="KW-0328">Glycosyltransferase</keyword>
<keyword evidence="2" id="KW-0997">Cell inner membrane</keyword>
<keyword evidence="5" id="KW-0472">Membrane</keyword>
<dbReference type="AlphaFoldDB" id="A0A645CA68"/>
<dbReference type="GO" id="GO:0102031">
    <property type="term" value="F:4-acetamido-4,6-dideoxy-D-galactose transferase activity"/>
    <property type="evidence" value="ECO:0007669"/>
    <property type="project" value="UniProtKB-EC"/>
</dbReference>
<evidence type="ECO:0000256" key="3">
    <source>
        <dbReference type="ARBA" id="ARBA00022676"/>
    </source>
</evidence>